<dbReference type="GO" id="GO:0003677">
    <property type="term" value="F:DNA binding"/>
    <property type="evidence" value="ECO:0007669"/>
    <property type="project" value="UniProtKB-KW"/>
</dbReference>
<dbReference type="Gene3D" id="1.10.10.10">
    <property type="entry name" value="Winged helix-like DNA-binding domain superfamily/Winged helix DNA-binding domain"/>
    <property type="match status" value="1"/>
</dbReference>
<proteinExistence type="predicted"/>
<evidence type="ECO:0000313" key="6">
    <source>
        <dbReference type="Proteomes" id="UP000669887"/>
    </source>
</evidence>
<dbReference type="SUPFAM" id="SSF46785">
    <property type="entry name" value="Winged helix' DNA-binding domain"/>
    <property type="match status" value="1"/>
</dbReference>
<evidence type="ECO:0000313" key="5">
    <source>
        <dbReference type="EMBL" id="MBO4142713.1"/>
    </source>
</evidence>
<gene>
    <name evidence="5" type="ORF">J5U46_21420</name>
</gene>
<dbReference type="InterPro" id="IPR036390">
    <property type="entry name" value="WH_DNA-bd_sf"/>
</dbReference>
<protein>
    <submittedName>
        <fullName evidence="5">GntR family transcriptional regulator</fullName>
    </submittedName>
</protein>
<dbReference type="AlphaFoldDB" id="A0AAW4JLH8"/>
<dbReference type="EMBL" id="JAGFVQ010000048">
    <property type="protein sequence ID" value="MBO4142713.1"/>
    <property type="molecule type" value="Genomic_DNA"/>
</dbReference>
<dbReference type="Proteomes" id="UP000669887">
    <property type="component" value="Unassembled WGS sequence"/>
</dbReference>
<evidence type="ECO:0000256" key="3">
    <source>
        <dbReference type="ARBA" id="ARBA00023163"/>
    </source>
</evidence>
<feature type="domain" description="HTH gntR-type" evidence="4">
    <location>
        <begin position="8"/>
        <end position="76"/>
    </location>
</feature>
<name>A0AAW4JLH8_9ACTN</name>
<keyword evidence="2" id="KW-0238">DNA-binding</keyword>
<comment type="caution">
    <text evidence="5">The sequence shown here is derived from an EMBL/GenBank/DDBJ whole genome shotgun (WGS) entry which is preliminary data.</text>
</comment>
<organism evidence="5 6">
    <name type="scientific">Micromonospora tulbaghiae</name>
    <dbReference type="NCBI Taxonomy" id="479978"/>
    <lineage>
        <taxon>Bacteria</taxon>
        <taxon>Bacillati</taxon>
        <taxon>Actinomycetota</taxon>
        <taxon>Actinomycetes</taxon>
        <taxon>Micromonosporales</taxon>
        <taxon>Micromonosporaceae</taxon>
        <taxon>Micromonospora</taxon>
    </lineage>
</organism>
<dbReference type="RefSeq" id="WP_208577848.1">
    <property type="nucleotide sequence ID" value="NZ_JAGFVQ010000048.1"/>
</dbReference>
<dbReference type="PRINTS" id="PR00035">
    <property type="entry name" value="HTHGNTR"/>
</dbReference>
<dbReference type="CDD" id="cd07377">
    <property type="entry name" value="WHTH_GntR"/>
    <property type="match status" value="1"/>
</dbReference>
<dbReference type="GO" id="GO:0003700">
    <property type="term" value="F:DNA-binding transcription factor activity"/>
    <property type="evidence" value="ECO:0007669"/>
    <property type="project" value="InterPro"/>
</dbReference>
<dbReference type="PANTHER" id="PTHR44846:SF17">
    <property type="entry name" value="GNTR-FAMILY TRANSCRIPTIONAL REGULATOR"/>
    <property type="match status" value="1"/>
</dbReference>
<keyword evidence="1" id="KW-0805">Transcription regulation</keyword>
<dbReference type="GO" id="GO:0045892">
    <property type="term" value="P:negative regulation of DNA-templated transcription"/>
    <property type="evidence" value="ECO:0007669"/>
    <property type="project" value="TreeGrafter"/>
</dbReference>
<accession>A0AAW4JLH8</accession>
<sequence>MPTPHYGQPRYRVIADDLRKRIESGAIPPGTLLPAESVLAAEFRASRGTIRQAIAILRETRLVATEHGRGTFVYPDSSSSGRYVGSESGVRKRHVAADPELAALFAVKPGTTLVEEESVTRQNGTVDAVVKVYRLP</sequence>
<keyword evidence="3" id="KW-0804">Transcription</keyword>
<evidence type="ECO:0000256" key="1">
    <source>
        <dbReference type="ARBA" id="ARBA00023015"/>
    </source>
</evidence>
<evidence type="ECO:0000256" key="2">
    <source>
        <dbReference type="ARBA" id="ARBA00023125"/>
    </source>
</evidence>
<dbReference type="Pfam" id="PF00392">
    <property type="entry name" value="GntR"/>
    <property type="match status" value="1"/>
</dbReference>
<dbReference type="InterPro" id="IPR000524">
    <property type="entry name" value="Tscrpt_reg_HTH_GntR"/>
</dbReference>
<dbReference type="InterPro" id="IPR050679">
    <property type="entry name" value="Bact_HTH_transcr_reg"/>
</dbReference>
<evidence type="ECO:0000259" key="4">
    <source>
        <dbReference type="PROSITE" id="PS50949"/>
    </source>
</evidence>
<dbReference type="SMART" id="SM00345">
    <property type="entry name" value="HTH_GNTR"/>
    <property type="match status" value="1"/>
</dbReference>
<dbReference type="InterPro" id="IPR036388">
    <property type="entry name" value="WH-like_DNA-bd_sf"/>
</dbReference>
<reference evidence="5" key="1">
    <citation type="submission" date="2021-03" db="EMBL/GenBank/DDBJ databases">
        <title>X isolated from Micromonospora tulbaghiae.</title>
        <authorList>
            <person name="Stennett H.L."/>
        </authorList>
    </citation>
    <scope>NUCLEOTIDE SEQUENCE</scope>
    <source>
        <strain evidence="5">28M1-20</strain>
    </source>
</reference>
<dbReference type="PANTHER" id="PTHR44846">
    <property type="entry name" value="MANNOSYL-D-GLYCERATE TRANSPORT/METABOLISM SYSTEM REPRESSOR MNGR-RELATED"/>
    <property type="match status" value="1"/>
</dbReference>
<dbReference type="PROSITE" id="PS50949">
    <property type="entry name" value="HTH_GNTR"/>
    <property type="match status" value="1"/>
</dbReference>